<evidence type="ECO:0000256" key="4">
    <source>
        <dbReference type="ARBA" id="ARBA00022771"/>
    </source>
</evidence>
<dbReference type="PANTHER" id="PTHR10379">
    <property type="entry name" value="MTG8 ETO EIGHT TWENTY ONE PROTEIN"/>
    <property type="match status" value="1"/>
</dbReference>
<evidence type="ECO:0000256" key="10">
    <source>
        <dbReference type="SAM" id="Coils"/>
    </source>
</evidence>
<dbReference type="Gene3D" id="1.20.120.1110">
    <property type="entry name" value="TAFH/NHR1 domain"/>
    <property type="match status" value="1"/>
</dbReference>
<evidence type="ECO:0000256" key="5">
    <source>
        <dbReference type="ARBA" id="ARBA00022833"/>
    </source>
</evidence>
<dbReference type="GO" id="GO:0005634">
    <property type="term" value="C:nucleus"/>
    <property type="evidence" value="ECO:0007669"/>
    <property type="project" value="UniProtKB-SubCell"/>
</dbReference>
<accession>A0AAV4SUI7</accession>
<dbReference type="SUPFAM" id="SSF158553">
    <property type="entry name" value="TAFH domain-like"/>
    <property type="match status" value="1"/>
</dbReference>
<name>A0AAV4SUI7_9ARAC</name>
<feature type="region of interest" description="Disordered" evidence="11">
    <location>
        <begin position="760"/>
        <end position="812"/>
    </location>
</feature>
<dbReference type="GO" id="GO:0008270">
    <property type="term" value="F:zinc ion binding"/>
    <property type="evidence" value="ECO:0007669"/>
    <property type="project" value="UniProtKB-KW"/>
</dbReference>
<dbReference type="InterPro" id="IPR003894">
    <property type="entry name" value="TAFH_NHR1"/>
</dbReference>
<dbReference type="InterPro" id="IPR002893">
    <property type="entry name" value="Znf_MYND"/>
</dbReference>
<dbReference type="FunFam" id="1.20.120.1110:FF:000001">
    <property type="entry name" value="RUNX1 translocation partner 1"/>
    <property type="match status" value="1"/>
</dbReference>
<dbReference type="InterPro" id="IPR037249">
    <property type="entry name" value="TAFH/NHR1_dom_sf"/>
</dbReference>
<dbReference type="Pfam" id="PF08788">
    <property type="entry name" value="NHR2"/>
    <property type="match status" value="1"/>
</dbReference>
<dbReference type="SUPFAM" id="SSF144232">
    <property type="entry name" value="HIT/MYND zinc finger-like"/>
    <property type="match status" value="1"/>
</dbReference>
<organism evidence="14 15">
    <name type="scientific">Caerostris darwini</name>
    <dbReference type="NCBI Taxonomy" id="1538125"/>
    <lineage>
        <taxon>Eukaryota</taxon>
        <taxon>Metazoa</taxon>
        <taxon>Ecdysozoa</taxon>
        <taxon>Arthropoda</taxon>
        <taxon>Chelicerata</taxon>
        <taxon>Arachnida</taxon>
        <taxon>Araneae</taxon>
        <taxon>Araneomorphae</taxon>
        <taxon>Entelegynae</taxon>
        <taxon>Araneoidea</taxon>
        <taxon>Araneidae</taxon>
        <taxon>Caerostris</taxon>
    </lineage>
</organism>
<protein>
    <submittedName>
        <fullName evidence="14">Protein CBFA2T1</fullName>
    </submittedName>
</protein>
<evidence type="ECO:0000256" key="8">
    <source>
        <dbReference type="ARBA" id="ARBA00023242"/>
    </source>
</evidence>
<dbReference type="InterPro" id="IPR013289">
    <property type="entry name" value="CBFA2T1/2/3"/>
</dbReference>
<evidence type="ECO:0000256" key="6">
    <source>
        <dbReference type="ARBA" id="ARBA00023015"/>
    </source>
</evidence>
<evidence type="ECO:0000256" key="9">
    <source>
        <dbReference type="PROSITE-ProRule" id="PRU00134"/>
    </source>
</evidence>
<evidence type="ECO:0000256" key="7">
    <source>
        <dbReference type="ARBA" id="ARBA00023163"/>
    </source>
</evidence>
<evidence type="ECO:0000313" key="14">
    <source>
        <dbReference type="EMBL" id="GIY38063.1"/>
    </source>
</evidence>
<evidence type="ECO:0000256" key="1">
    <source>
        <dbReference type="ARBA" id="ARBA00004123"/>
    </source>
</evidence>
<dbReference type="PRINTS" id="PR01875">
    <property type="entry name" value="ETOFAMILY"/>
</dbReference>
<feature type="coiled-coil region" evidence="10">
    <location>
        <begin position="671"/>
        <end position="706"/>
    </location>
</feature>
<evidence type="ECO:0000313" key="15">
    <source>
        <dbReference type="Proteomes" id="UP001054837"/>
    </source>
</evidence>
<keyword evidence="15" id="KW-1185">Reference proteome</keyword>
<comment type="subcellular location">
    <subcellularLocation>
        <location evidence="1">Nucleus</location>
    </subcellularLocation>
</comment>
<keyword evidence="4 9" id="KW-0863">Zinc-finger</keyword>
<dbReference type="Gene3D" id="6.10.140.2220">
    <property type="match status" value="1"/>
</dbReference>
<dbReference type="PROSITE" id="PS50865">
    <property type="entry name" value="ZF_MYND_2"/>
    <property type="match status" value="1"/>
</dbReference>
<gene>
    <name evidence="14" type="primary">Runx1t1</name>
    <name evidence="14" type="ORF">CDAR_399241</name>
</gene>
<feature type="region of interest" description="Disordered" evidence="11">
    <location>
        <begin position="270"/>
        <end position="343"/>
    </location>
</feature>
<evidence type="ECO:0000259" key="12">
    <source>
        <dbReference type="PROSITE" id="PS50865"/>
    </source>
</evidence>
<dbReference type="Gene3D" id="6.10.250.230">
    <property type="match status" value="1"/>
</dbReference>
<feature type="domain" description="MYND-type" evidence="12">
    <location>
        <begin position="725"/>
        <end position="761"/>
    </location>
</feature>
<dbReference type="GO" id="GO:0006351">
    <property type="term" value="P:DNA-templated transcription"/>
    <property type="evidence" value="ECO:0007669"/>
    <property type="project" value="InterPro"/>
</dbReference>
<dbReference type="EMBL" id="BPLQ01008536">
    <property type="protein sequence ID" value="GIY38063.1"/>
    <property type="molecule type" value="Genomic_DNA"/>
</dbReference>
<dbReference type="PANTHER" id="PTHR10379:SF14">
    <property type="entry name" value="NERVY, ISOFORM D"/>
    <property type="match status" value="1"/>
</dbReference>
<feature type="compositionally biased region" description="Low complexity" evidence="11">
    <location>
        <begin position="285"/>
        <end position="303"/>
    </location>
</feature>
<keyword evidence="2" id="KW-0678">Repressor</keyword>
<sequence>MGGDCQDRCICQSSARSSAQVQAAAELRERARAKESSAPALAVTQPSAKRISLSPLPFVLRPSTLTPLASIVIQANLNQFADLRFLSSSAVSAKRSGSLRTLPCSCALALPSGSLALHPLLSLFPFSILGRRSPMILCEEIPQNIILPIVFLHPIQWRAAHKGLSHVTGNREKLSSTIGEIDLDFDFPANLSAIQLIDQFLAPGGVGSRTLDRGGLGRCGVGTALRAGQNTHAIMISTRETHPVLVPLLCAVASCNFCSWLMTDVIPSDSARMPESPSAVKQHLAAPSSGRSSAPVSSHKASSGMNGSHSPHSTTPAGRTPSPPGTTPSSTAPSVNGPPDLGLGLNVRPLGKLKRFLTTLQQFGADISPDTGERMHTLILGLVSSSLPIEEFHQKVQDLTNYPLRPFVIPFLKANLPLLHAELLHFARLAKQTPQQYIRQHEQLIIESGSHASGEPFEIFQTDVKESAKRRTPPESRSRENGYSDNSSDGPPSAKRQQTLPSPTLGSRMSPAGAPSHMPPSLNFRFEEGLYRDRERDRYERFDRYDRDLCRPYYGSVHRDFPDDRDMEDEWKNIHTMLNCILGMVEKTKRALAILQHRSYSDRQDVAMWRSRHLDGTEFDIKKRAADILPHYKSSEEVRRRPVPEVVVGGRPAPLLPLPEEAVQEVKRQAVVELQKAVSAAETKASELLAAERAKMERMLSDARRQAAEETMAAINHQDESTESCWNCGRKANETCSGCNIARYCGAFCQHKDWENHHRACGTSPSNHASPSSTPPVGKQSPPARTILTTEGPKTEAKKCAPPPHFTCPYQRPRRQVALETYSSEIHSS</sequence>
<dbReference type="PROSITE" id="PS01360">
    <property type="entry name" value="ZF_MYND_1"/>
    <property type="match status" value="1"/>
</dbReference>
<keyword evidence="10" id="KW-0175">Coiled coil</keyword>
<evidence type="ECO:0000256" key="3">
    <source>
        <dbReference type="ARBA" id="ARBA00022723"/>
    </source>
</evidence>
<keyword evidence="8" id="KW-0539">Nucleus</keyword>
<dbReference type="InterPro" id="IPR014896">
    <property type="entry name" value="NHR2"/>
</dbReference>
<feature type="compositionally biased region" description="Polar residues" evidence="11">
    <location>
        <begin position="483"/>
        <end position="507"/>
    </location>
</feature>
<feature type="compositionally biased region" description="Polar residues" evidence="11">
    <location>
        <begin position="763"/>
        <end position="772"/>
    </location>
</feature>
<dbReference type="SMART" id="SM00549">
    <property type="entry name" value="TAFH"/>
    <property type="match status" value="1"/>
</dbReference>
<dbReference type="FunFam" id="6.10.140.2220:FF:000001">
    <property type="entry name" value="CBFA2/RUNX1 translocation partner 3"/>
    <property type="match status" value="1"/>
</dbReference>
<evidence type="ECO:0000259" key="13">
    <source>
        <dbReference type="PROSITE" id="PS51119"/>
    </source>
</evidence>
<reference evidence="14 15" key="1">
    <citation type="submission" date="2021-06" db="EMBL/GenBank/DDBJ databases">
        <title>Caerostris darwini draft genome.</title>
        <authorList>
            <person name="Kono N."/>
            <person name="Arakawa K."/>
        </authorList>
    </citation>
    <scope>NUCLEOTIDE SEQUENCE [LARGE SCALE GENOMIC DNA]</scope>
</reference>
<feature type="domain" description="TAFH" evidence="13">
    <location>
        <begin position="344"/>
        <end position="442"/>
    </location>
</feature>
<proteinExistence type="predicted"/>
<dbReference type="GO" id="GO:0003714">
    <property type="term" value="F:transcription corepressor activity"/>
    <property type="evidence" value="ECO:0007669"/>
    <property type="project" value="InterPro"/>
</dbReference>
<dbReference type="Pfam" id="PF01753">
    <property type="entry name" value="zf-MYND"/>
    <property type="match status" value="1"/>
</dbReference>
<keyword evidence="7" id="KW-0804">Transcription</keyword>
<evidence type="ECO:0000256" key="2">
    <source>
        <dbReference type="ARBA" id="ARBA00022491"/>
    </source>
</evidence>
<keyword evidence="5" id="KW-0862">Zinc</keyword>
<dbReference type="Pfam" id="PF07531">
    <property type="entry name" value="TAFH"/>
    <property type="match status" value="1"/>
</dbReference>
<feature type="compositionally biased region" description="Basic and acidic residues" evidence="11">
    <location>
        <begin position="463"/>
        <end position="482"/>
    </location>
</feature>
<keyword evidence="3" id="KW-0479">Metal-binding</keyword>
<dbReference type="AlphaFoldDB" id="A0AAV4SUI7"/>
<dbReference type="Proteomes" id="UP001054837">
    <property type="component" value="Unassembled WGS sequence"/>
</dbReference>
<comment type="caution">
    <text evidence="14">The sequence shown here is derived from an EMBL/GenBank/DDBJ whole genome shotgun (WGS) entry which is preliminary data.</text>
</comment>
<dbReference type="PROSITE" id="PS51119">
    <property type="entry name" value="TAFH"/>
    <property type="match status" value="1"/>
</dbReference>
<evidence type="ECO:0000256" key="11">
    <source>
        <dbReference type="SAM" id="MobiDB-lite"/>
    </source>
</evidence>
<keyword evidence="6" id="KW-0805">Transcription regulation</keyword>
<feature type="region of interest" description="Disordered" evidence="11">
    <location>
        <begin position="461"/>
        <end position="523"/>
    </location>
</feature>